<keyword evidence="1 2" id="KW-0732">Signal</keyword>
<accession>A0A5S5CFK0</accession>
<evidence type="ECO:0000313" key="5">
    <source>
        <dbReference type="Proteomes" id="UP000324376"/>
    </source>
</evidence>
<dbReference type="EMBL" id="VNHU01000001">
    <property type="protein sequence ID" value="TYP77076.1"/>
    <property type="molecule type" value="Genomic_DNA"/>
</dbReference>
<dbReference type="Proteomes" id="UP000324376">
    <property type="component" value="Unassembled WGS sequence"/>
</dbReference>
<dbReference type="InterPro" id="IPR045474">
    <property type="entry name" value="GEVED"/>
</dbReference>
<reference evidence="4 5" key="1">
    <citation type="submission" date="2019-07" db="EMBL/GenBank/DDBJ databases">
        <title>Genomic Encyclopedia of Archaeal and Bacterial Type Strains, Phase II (KMG-II): from individual species to whole genera.</title>
        <authorList>
            <person name="Goeker M."/>
        </authorList>
    </citation>
    <scope>NUCLEOTIDE SEQUENCE [LARGE SCALE GENOMIC DNA]</scope>
    <source>
        <strain evidence="4 5">DSM 17527</strain>
    </source>
</reference>
<sequence>MKLRKIVAIIVFMLNFVAYSQKTQTSNATLVIEATYMKEITPLVGKELIPQKPRVGPINPRRANVNKIVPGKGYPRGQDKLLVKQKSLRTLRTGKAPSQKFTVASANRAPTDPTGAVGPNHYVSAKNYSFAIHDKVGNVLLPSTSLENLFPGEALGDPIVFYDNFADRFVITQFSDTPNGFLVAVSKGTDPVNSGWYTYRFTTDSFPDYTKFSVWSDGYYVTANKSQGAQQTSEVVFVIERDKMVAGELNARMVGFPLPGANIGGFYSPAAFNAIGQTLPPRGEAKIIYYQDDEWVNVNEDALKLWSINVNWIRPELSSITEAEVLDVTSGQITPFDSTFDGGASFSNIPQPGTEGQDIDALQGAVMYATNYRRFCNYNVVTLNFVVDIDDRPDLDNVAGVRWYELRQNGDGQPWYVYQEGTYASPDGKSAWCASMAMDVYGNIGMGYTTMGTVENGATVDSYASLRYTGRLDGDPLGSMTIAEQDIVIGTDIQRNGGERYGDYSQITIDPIDDQTFYHIGEYFEAIGDNARDFVGVFKIANVIANDVGIVSIPAPFAKATFSNAENITVEIQNFGTTSQSNIPVSYTINNSTPVNEIFTGTINPGETALFTFAAVADLSQDKSFTVNAETNLAGDAEVENDCISKVVENIYANDLGVVQLVSPISGGGLTTDEFVTISIYNYGSVAQSNFPVFYSFNNGSRVTETFTETIAPGTSERYTFNSSVNMTAFGNYTFQIGTALGNDEDVSNDSINVSVEHRLCMPESDCQKFGDGITSFELANISNVDILCDNGYGDFTDLVIKMDRSKGKYILTLKAGYASGDQERFSLWVDYNDNNLYEDAELIFDNEILEEQDTDLFFNFPLDQSSTLGKHLMRIRAGDVKTNNGAPLNEPCEAMQFGTTHDYTVEIGESNGTGDEIIVFEREKNKYIVSTGNPDDVLEEKIIVFSITGQVILIDNMELDANNNFIFDLDLSYRSTGMYFIRIGNKRKGRAVKIIVQ</sequence>
<proteinExistence type="predicted"/>
<evidence type="ECO:0000313" key="4">
    <source>
        <dbReference type="EMBL" id="TYP77076.1"/>
    </source>
</evidence>
<dbReference type="OrthoDB" id="1488385at2"/>
<feature type="chain" id="PRO_5024386885" evidence="2">
    <location>
        <begin position="21"/>
        <end position="998"/>
    </location>
</feature>
<dbReference type="InterPro" id="IPR026444">
    <property type="entry name" value="Secre_tail"/>
</dbReference>
<keyword evidence="5" id="KW-1185">Reference proteome</keyword>
<name>A0A5S5CFK0_9FLAO</name>
<gene>
    <name evidence="4" type="ORF">BD809_101224</name>
</gene>
<evidence type="ECO:0000256" key="2">
    <source>
        <dbReference type="SAM" id="SignalP"/>
    </source>
</evidence>
<evidence type="ECO:0000256" key="1">
    <source>
        <dbReference type="ARBA" id="ARBA00022729"/>
    </source>
</evidence>
<comment type="caution">
    <text evidence="4">The sequence shown here is derived from an EMBL/GenBank/DDBJ whole genome shotgun (WGS) entry which is preliminary data.</text>
</comment>
<dbReference type="NCBIfam" id="TIGR04183">
    <property type="entry name" value="Por_Secre_tail"/>
    <property type="match status" value="1"/>
</dbReference>
<organism evidence="4 5">
    <name type="scientific">Aquimarina intermedia</name>
    <dbReference type="NCBI Taxonomy" id="350814"/>
    <lineage>
        <taxon>Bacteria</taxon>
        <taxon>Pseudomonadati</taxon>
        <taxon>Bacteroidota</taxon>
        <taxon>Flavobacteriia</taxon>
        <taxon>Flavobacteriales</taxon>
        <taxon>Flavobacteriaceae</taxon>
        <taxon>Aquimarina</taxon>
    </lineage>
</organism>
<dbReference type="AlphaFoldDB" id="A0A5S5CFK0"/>
<feature type="domain" description="GEVED" evidence="3">
    <location>
        <begin position="826"/>
        <end position="906"/>
    </location>
</feature>
<evidence type="ECO:0000259" key="3">
    <source>
        <dbReference type="Pfam" id="PF20009"/>
    </source>
</evidence>
<protein>
    <submittedName>
        <fullName evidence="4">Putative secreted protein (Por secretion system target)</fullName>
    </submittedName>
</protein>
<dbReference type="RefSeq" id="WP_148781101.1">
    <property type="nucleotide sequence ID" value="NZ_VNHU01000001.1"/>
</dbReference>
<feature type="signal peptide" evidence="2">
    <location>
        <begin position="1"/>
        <end position="20"/>
    </location>
</feature>
<dbReference type="Pfam" id="PF20009">
    <property type="entry name" value="GEVED"/>
    <property type="match status" value="1"/>
</dbReference>